<protein>
    <submittedName>
        <fullName evidence="1">Uncharacterized protein</fullName>
    </submittedName>
</protein>
<dbReference type="Gramene" id="OB08G26520.1">
    <property type="protein sequence ID" value="OB08G26520.1"/>
    <property type="gene ID" value="OB08G26520"/>
</dbReference>
<dbReference type="HOGENOM" id="CLU_2430618_0_0_1"/>
<dbReference type="Proteomes" id="UP000006038">
    <property type="component" value="Chromosome 8"/>
</dbReference>
<dbReference type="AlphaFoldDB" id="J3MU71"/>
<name>J3MU71_ORYBR</name>
<dbReference type="EnsemblPlants" id="OB08G26520.1">
    <property type="protein sequence ID" value="OB08G26520.1"/>
    <property type="gene ID" value="OB08G26520"/>
</dbReference>
<evidence type="ECO:0000313" key="2">
    <source>
        <dbReference type="Proteomes" id="UP000006038"/>
    </source>
</evidence>
<sequence>MVASMPWLCRRTEKIAAAAATTRSPERPPGDEEQRSMLRKGRQVAGDGSIGILLLLHVPNELLLVAQSTSVWVREREREWSGVEGGRLLCT</sequence>
<proteinExistence type="predicted"/>
<reference evidence="1" key="2">
    <citation type="submission" date="2013-04" db="UniProtKB">
        <authorList>
            <consortium name="EnsemblPlants"/>
        </authorList>
    </citation>
    <scope>IDENTIFICATION</scope>
</reference>
<keyword evidence="2" id="KW-1185">Reference proteome</keyword>
<reference evidence="1" key="1">
    <citation type="journal article" date="2013" name="Nat. Commun.">
        <title>Whole-genome sequencing of Oryza brachyantha reveals mechanisms underlying Oryza genome evolution.</title>
        <authorList>
            <person name="Chen J."/>
            <person name="Huang Q."/>
            <person name="Gao D."/>
            <person name="Wang J."/>
            <person name="Lang Y."/>
            <person name="Liu T."/>
            <person name="Li B."/>
            <person name="Bai Z."/>
            <person name="Luis Goicoechea J."/>
            <person name="Liang C."/>
            <person name="Chen C."/>
            <person name="Zhang W."/>
            <person name="Sun S."/>
            <person name="Liao Y."/>
            <person name="Zhang X."/>
            <person name="Yang L."/>
            <person name="Song C."/>
            <person name="Wang M."/>
            <person name="Shi J."/>
            <person name="Liu G."/>
            <person name="Liu J."/>
            <person name="Zhou H."/>
            <person name="Zhou W."/>
            <person name="Yu Q."/>
            <person name="An N."/>
            <person name="Chen Y."/>
            <person name="Cai Q."/>
            <person name="Wang B."/>
            <person name="Liu B."/>
            <person name="Min J."/>
            <person name="Huang Y."/>
            <person name="Wu H."/>
            <person name="Li Z."/>
            <person name="Zhang Y."/>
            <person name="Yin Y."/>
            <person name="Song W."/>
            <person name="Jiang J."/>
            <person name="Jackson S.A."/>
            <person name="Wing R.A."/>
            <person name="Wang J."/>
            <person name="Chen M."/>
        </authorList>
    </citation>
    <scope>NUCLEOTIDE SEQUENCE [LARGE SCALE GENOMIC DNA]</scope>
    <source>
        <strain evidence="1">cv. IRGC 101232</strain>
    </source>
</reference>
<evidence type="ECO:0000313" key="1">
    <source>
        <dbReference type="EnsemblPlants" id="OB08G26520.1"/>
    </source>
</evidence>
<organism evidence="1">
    <name type="scientific">Oryza brachyantha</name>
    <name type="common">malo sina</name>
    <dbReference type="NCBI Taxonomy" id="4533"/>
    <lineage>
        <taxon>Eukaryota</taxon>
        <taxon>Viridiplantae</taxon>
        <taxon>Streptophyta</taxon>
        <taxon>Embryophyta</taxon>
        <taxon>Tracheophyta</taxon>
        <taxon>Spermatophyta</taxon>
        <taxon>Magnoliopsida</taxon>
        <taxon>Liliopsida</taxon>
        <taxon>Poales</taxon>
        <taxon>Poaceae</taxon>
        <taxon>BOP clade</taxon>
        <taxon>Oryzoideae</taxon>
        <taxon>Oryzeae</taxon>
        <taxon>Oryzinae</taxon>
        <taxon>Oryza</taxon>
    </lineage>
</organism>
<accession>J3MU71</accession>